<dbReference type="EMBL" id="LAZR01000270">
    <property type="protein sequence ID" value="KKN78009.1"/>
    <property type="molecule type" value="Genomic_DNA"/>
</dbReference>
<accession>A0A0F9TFF7</accession>
<protein>
    <submittedName>
        <fullName evidence="1">Uncharacterized protein</fullName>
    </submittedName>
</protein>
<sequence length="233" mass="25938">MKKIFYFLFFCILLSCSKDETKTRQIELGYPETEINLIFSTAGSTAPVILNWDGEPGTYSISSSTGILQENVIAFDTITGHFSWGKDFPIGIYDFSITAQSGVTTTTVEITLTNTFIEGFFSGGFQKVSDPDEIILTVFNDYGLQLNENGSVSMERYSNPALIVSGNWSITDEGTLSIDFITNLSGGEITYMRGSLSFDSEDKEPLFRGLYGTSLNENQEIENLTGIFYFIWD</sequence>
<name>A0A0F9TFF7_9ZZZZ</name>
<reference evidence="1" key="1">
    <citation type="journal article" date="2015" name="Nature">
        <title>Complex archaea that bridge the gap between prokaryotes and eukaryotes.</title>
        <authorList>
            <person name="Spang A."/>
            <person name="Saw J.H."/>
            <person name="Jorgensen S.L."/>
            <person name="Zaremba-Niedzwiedzka K."/>
            <person name="Martijn J."/>
            <person name="Lind A.E."/>
            <person name="van Eijk R."/>
            <person name="Schleper C."/>
            <person name="Guy L."/>
            <person name="Ettema T.J."/>
        </authorList>
    </citation>
    <scope>NUCLEOTIDE SEQUENCE</scope>
</reference>
<evidence type="ECO:0000313" key="1">
    <source>
        <dbReference type="EMBL" id="KKN78009.1"/>
    </source>
</evidence>
<comment type="caution">
    <text evidence="1">The sequence shown here is derived from an EMBL/GenBank/DDBJ whole genome shotgun (WGS) entry which is preliminary data.</text>
</comment>
<dbReference type="PROSITE" id="PS51257">
    <property type="entry name" value="PROKAR_LIPOPROTEIN"/>
    <property type="match status" value="1"/>
</dbReference>
<proteinExistence type="predicted"/>
<dbReference type="AlphaFoldDB" id="A0A0F9TFF7"/>
<gene>
    <name evidence="1" type="ORF">LCGC14_0354390</name>
</gene>
<organism evidence="1">
    <name type="scientific">marine sediment metagenome</name>
    <dbReference type="NCBI Taxonomy" id="412755"/>
    <lineage>
        <taxon>unclassified sequences</taxon>
        <taxon>metagenomes</taxon>
        <taxon>ecological metagenomes</taxon>
    </lineage>
</organism>